<keyword evidence="10" id="KW-1006">Bacterial flagellum protein export</keyword>
<keyword evidence="4" id="KW-0813">Transport</keyword>
<feature type="coiled-coil region" evidence="11">
    <location>
        <begin position="70"/>
        <end position="115"/>
    </location>
</feature>
<dbReference type="AlphaFoldDB" id="A0A9X3Z6K0"/>
<evidence type="ECO:0000256" key="8">
    <source>
        <dbReference type="ARBA" id="ARBA00022927"/>
    </source>
</evidence>
<comment type="similarity">
    <text evidence="2">Belongs to the FliJ family.</text>
</comment>
<keyword evidence="8" id="KW-0653">Protein transport</keyword>
<evidence type="ECO:0000256" key="11">
    <source>
        <dbReference type="SAM" id="Coils"/>
    </source>
</evidence>
<gene>
    <name evidence="12" type="ORF">NYP16_04275</name>
</gene>
<protein>
    <recommendedName>
        <fullName evidence="3">Flagellar FliJ protein</fullName>
    </recommendedName>
</protein>
<dbReference type="RefSeq" id="WP_274942866.1">
    <property type="nucleotide sequence ID" value="NZ_JANWOI010000001.1"/>
</dbReference>
<dbReference type="EMBL" id="JANWOI010000001">
    <property type="protein sequence ID" value="MDA5193172.1"/>
    <property type="molecule type" value="Genomic_DNA"/>
</dbReference>
<evidence type="ECO:0000313" key="13">
    <source>
        <dbReference type="Proteomes" id="UP001141619"/>
    </source>
</evidence>
<evidence type="ECO:0000256" key="6">
    <source>
        <dbReference type="ARBA" id="ARBA00022500"/>
    </source>
</evidence>
<evidence type="ECO:0000256" key="9">
    <source>
        <dbReference type="ARBA" id="ARBA00023136"/>
    </source>
</evidence>
<dbReference type="GO" id="GO:0006935">
    <property type="term" value="P:chemotaxis"/>
    <property type="evidence" value="ECO:0007669"/>
    <property type="project" value="UniProtKB-KW"/>
</dbReference>
<evidence type="ECO:0000256" key="7">
    <source>
        <dbReference type="ARBA" id="ARBA00022795"/>
    </source>
</evidence>
<dbReference type="Proteomes" id="UP001141619">
    <property type="component" value="Unassembled WGS sequence"/>
</dbReference>
<dbReference type="GO" id="GO:0044781">
    <property type="term" value="P:bacterial-type flagellum organization"/>
    <property type="evidence" value="ECO:0007669"/>
    <property type="project" value="UniProtKB-KW"/>
</dbReference>
<keyword evidence="13" id="KW-1185">Reference proteome</keyword>
<dbReference type="InterPro" id="IPR053716">
    <property type="entry name" value="Flag_assembly_chemotaxis_eff"/>
</dbReference>
<keyword evidence="12" id="KW-0966">Cell projection</keyword>
<evidence type="ECO:0000256" key="3">
    <source>
        <dbReference type="ARBA" id="ARBA00020392"/>
    </source>
</evidence>
<comment type="caution">
    <text evidence="12">The sequence shown here is derived from an EMBL/GenBank/DDBJ whole genome shotgun (WGS) entry which is preliminary data.</text>
</comment>
<proteinExistence type="inferred from homology"/>
<keyword evidence="12" id="KW-0282">Flagellum</keyword>
<keyword evidence="12" id="KW-0969">Cilium</keyword>
<reference evidence="12" key="2">
    <citation type="journal article" date="2023" name="Syst. Appl. Microbiol.">
        <title>Govania unica gen. nov., sp. nov., a rare biosphere bacterium that represents a novel family in the class Alphaproteobacteria.</title>
        <authorList>
            <person name="Vandamme P."/>
            <person name="Peeters C."/>
            <person name="Hettiarachchi A."/>
            <person name="Cnockaert M."/>
            <person name="Carlier A."/>
        </authorList>
    </citation>
    <scope>NUCLEOTIDE SEQUENCE</scope>
    <source>
        <strain evidence="12">LMG 31809</strain>
    </source>
</reference>
<organism evidence="12 13">
    <name type="scientific">Govanella unica</name>
    <dbReference type="NCBI Taxonomy" id="2975056"/>
    <lineage>
        <taxon>Bacteria</taxon>
        <taxon>Pseudomonadati</taxon>
        <taxon>Pseudomonadota</taxon>
        <taxon>Alphaproteobacteria</taxon>
        <taxon>Emcibacterales</taxon>
        <taxon>Govanellaceae</taxon>
        <taxon>Govanella</taxon>
    </lineage>
</organism>
<keyword evidence="7" id="KW-1005">Bacterial flagellum biogenesis</keyword>
<evidence type="ECO:0000256" key="2">
    <source>
        <dbReference type="ARBA" id="ARBA00010004"/>
    </source>
</evidence>
<evidence type="ECO:0000256" key="5">
    <source>
        <dbReference type="ARBA" id="ARBA00022475"/>
    </source>
</evidence>
<reference evidence="12" key="1">
    <citation type="submission" date="2022-08" db="EMBL/GenBank/DDBJ databases">
        <authorList>
            <person name="Vandamme P."/>
            <person name="Hettiarachchi A."/>
            <person name="Peeters C."/>
            <person name="Cnockaert M."/>
            <person name="Carlier A."/>
        </authorList>
    </citation>
    <scope>NUCLEOTIDE SEQUENCE</scope>
    <source>
        <strain evidence="12">LMG 31809</strain>
    </source>
</reference>
<dbReference type="Pfam" id="PF02050">
    <property type="entry name" value="FliJ"/>
    <property type="match status" value="1"/>
</dbReference>
<dbReference type="Gene3D" id="1.10.287.1700">
    <property type="match status" value="1"/>
</dbReference>
<evidence type="ECO:0000256" key="1">
    <source>
        <dbReference type="ARBA" id="ARBA00004413"/>
    </source>
</evidence>
<evidence type="ECO:0000256" key="4">
    <source>
        <dbReference type="ARBA" id="ARBA00022448"/>
    </source>
</evidence>
<keyword evidence="5" id="KW-1003">Cell membrane</keyword>
<evidence type="ECO:0000313" key="12">
    <source>
        <dbReference type="EMBL" id="MDA5193172.1"/>
    </source>
</evidence>
<dbReference type="InterPro" id="IPR012823">
    <property type="entry name" value="Flagell_FliJ"/>
</dbReference>
<comment type="subcellular location">
    <subcellularLocation>
        <location evidence="1">Cell membrane</location>
        <topology evidence="1">Peripheral membrane protein</topology>
        <orientation evidence="1">Cytoplasmic side</orientation>
    </subcellularLocation>
</comment>
<sequence length="136" mass="15985">MKGLSTLIRLNRWRVDEKRRELRGLEDMRSDLVIRRTTIDVEMATEQSVGDEPVVQFSYGAFVRAALLRRETLTRSIAEVEHAVEEKQSELADCVRELKKIEVAAERRAERERLELSRREQIEVDEISMNVFRRQG</sequence>
<dbReference type="GO" id="GO:0009288">
    <property type="term" value="C:bacterial-type flagellum"/>
    <property type="evidence" value="ECO:0007669"/>
    <property type="project" value="InterPro"/>
</dbReference>
<keyword evidence="9" id="KW-0472">Membrane</keyword>
<dbReference type="GO" id="GO:0071973">
    <property type="term" value="P:bacterial-type flagellum-dependent cell motility"/>
    <property type="evidence" value="ECO:0007669"/>
    <property type="project" value="InterPro"/>
</dbReference>
<name>A0A9X3Z6K0_9PROT</name>
<evidence type="ECO:0000256" key="10">
    <source>
        <dbReference type="ARBA" id="ARBA00023225"/>
    </source>
</evidence>
<dbReference type="GO" id="GO:0015031">
    <property type="term" value="P:protein transport"/>
    <property type="evidence" value="ECO:0007669"/>
    <property type="project" value="UniProtKB-KW"/>
</dbReference>
<dbReference type="GO" id="GO:0005886">
    <property type="term" value="C:plasma membrane"/>
    <property type="evidence" value="ECO:0007669"/>
    <property type="project" value="UniProtKB-SubCell"/>
</dbReference>
<keyword evidence="11" id="KW-0175">Coiled coil</keyword>
<keyword evidence="6" id="KW-0145">Chemotaxis</keyword>
<accession>A0A9X3Z6K0</accession>